<reference evidence="15" key="1">
    <citation type="submission" date="2021-07" db="EMBL/GenBank/DDBJ databases">
        <authorList>
            <person name="Wu X."/>
            <person name="Li Y."/>
        </authorList>
    </citation>
    <scope>NUCLEOTIDE SEQUENCE</scope>
    <source>
        <strain evidence="15">ZJ-2H</strain>
    </source>
</reference>
<dbReference type="Gene3D" id="3.40.50.300">
    <property type="entry name" value="P-loop containing nucleotide triphosphate hydrolases"/>
    <property type="match status" value="2"/>
</dbReference>
<dbReference type="GO" id="GO:0003968">
    <property type="term" value="F:RNA-directed RNA polymerase activity"/>
    <property type="evidence" value="ECO:0007669"/>
    <property type="project" value="UniProtKB-KW"/>
</dbReference>
<dbReference type="SUPFAM" id="SSF56672">
    <property type="entry name" value="DNA/RNA polymerases"/>
    <property type="match status" value="1"/>
</dbReference>
<dbReference type="GO" id="GO:0039694">
    <property type="term" value="P:viral RNA genome replication"/>
    <property type="evidence" value="ECO:0007669"/>
    <property type="project" value="InterPro"/>
</dbReference>
<feature type="domain" description="Helicase ATP-binding" evidence="14">
    <location>
        <begin position="1067"/>
        <end position="1218"/>
    </location>
</feature>
<dbReference type="GO" id="GO:0004386">
    <property type="term" value="F:helicase activity"/>
    <property type="evidence" value="ECO:0007669"/>
    <property type="project" value="UniProtKB-KW"/>
</dbReference>
<evidence type="ECO:0000256" key="11">
    <source>
        <dbReference type="ARBA" id="ARBA00022953"/>
    </source>
</evidence>
<evidence type="ECO:0000256" key="9">
    <source>
        <dbReference type="ARBA" id="ARBA00022840"/>
    </source>
</evidence>
<dbReference type="InterPro" id="IPR027417">
    <property type="entry name" value="P-loop_NTPase"/>
</dbReference>
<dbReference type="SUPFAM" id="SSF52540">
    <property type="entry name" value="P-loop containing nucleoside triphosphate hydrolases"/>
    <property type="match status" value="1"/>
</dbReference>
<dbReference type="PANTHER" id="PTHR18934:SF91">
    <property type="entry name" value="PRE-MRNA-SPLICING FACTOR ATP-DEPENDENT RNA HELICASE PRP16"/>
    <property type="match status" value="1"/>
</dbReference>
<keyword evidence="12" id="KW-0812">Transmembrane</keyword>
<dbReference type="InterPro" id="IPR006935">
    <property type="entry name" value="Helicase/UvrB_N"/>
</dbReference>
<feature type="transmembrane region" description="Helical" evidence="12">
    <location>
        <begin position="53"/>
        <end position="70"/>
    </location>
</feature>
<dbReference type="InterPro" id="IPR014001">
    <property type="entry name" value="Helicase_ATP-bd"/>
</dbReference>
<sequence length="1563" mass="178308">MFWLILSTIQNFWMVLDHLTYYKSWIVRRFYRAGLSLALALALSLLINTYVEVFPIVVSVATFGLIKFGFSRQIPLIILDCFTLGLTNKHVSSGIEWVISNMERYVMNSDKFSPSTKTDMFNTLSWIREMSRSRRTQARILITTSMGFTVWISRRLVKFWVRLILTVVYTVVFAVLIYLFGEDLEHMAIFGWEKARTKLLGLKFLNDARMQTYRELQRGIIEYYEASPLLASLLLLKVLRGAIRLELLIQQKVFASKRFKYAKVLRNSSVAFAHFVDALRVPQMMRNVFKFEGEMTQEQHDVILAQALKDYDSMGYPVKQTKPDSPVMTEKVKDYEGKPGSWDNILVGGSNWRIHLPTIKTHVQTHFNFLKQDIIEYKYSLTFANHENQLESISRYFAAPEIDFPQSKEVFDAVWDITKSIFRDSRVMPLYVILKAWDKKYNMGVFSSSLAKTKFGTFRKMKRREWFNSVGGFKGALDAFKSMYENAFVTPNYAQFFTKLENLPPSKWLKDKVRTPIAGALPMYLAQMVVSGDANKKFRYEDTPIKLGMPLKGSVMAGLWERHARMKTHFAGDCTSFDSTIQTPIINLIKNIRLRGFENNRDLHTIEWMIDNIYDRIENAFMVSANTGDVYRKGGGLMTGHASTSTDNSLVMVALYLGAWVTLTGRSAEEFKHYNELSVYGDDHVLSMAEDVPPTWTWHNIVKTMKSWGVEMREEVPTDGLGTTLHNIPFLKKYCRTPTSLDLEEWKKAFGDLTGLPKYITYHDPQSLIGKAVARVTNKSPDYMAKRLQSFLYLTAHNYGGYAAIHRGLRNLLARNKDTNKRIGHLTPTYETVLQKWYTESMPIDLDDGKETEDIEDIDFRHEAGEAIVFYGEVTLIMTAANMISKIPDLITPVVRALRFESFLVQKLSPYLSWIPELIGKTNNCQSDGHLRACFQNSAYEFINDKVRATHKTNTATLLVRHWLFLAARMTRIWTTGRLLNGVQNKIANANFAFNGYVMPTIRSTWSPTPNILLCALLSFVEVPELPGMSYALNIRLPDLVGIVDDYTSALVNSFLSTLPTSFRDLVAPMSQGKSMLVEAATGSGKSTHMFYYVYTVLGSSRDKIILIVPRVTLAKGLYGFLCQTYDWDLGYITGEGVENPSAKNLIITSGSFLMRSSDFMLKNNVFIFDECHLAELDHILVRGQLNNTNEMVISASATPSDINKIMNKGPYIRLPVQSAYSYTRKTLERSEKTDIILDYANIITQTMKGHNYHSKSLVFVDSFKELTALEKLLTGNIGKITAEENTSETKDLRYVLATSAADVGVTVSDVDIVFTKAHRLSVARDGSVKQVALDESLLRQRCGRVGRTHYGHAYIVEYKQLEIEEPGVYVPLHDALDHLSRTGVSITALIGTMDIICFKGISKDWVSVFDDVMREYHKLCVRHPDIDLKQNINTVIFFLNKMRAAKLPKKPKVYPGFEYEQIGDLETARELLVLYLRTAFGEDVEDEVLRNPETTYGWKSSIDFDGPPSQWGSSTVCWWAYTGMHSFGKQMKELLEDEDQEYTELYGLLATAMPQAPPLELR</sequence>
<feature type="transmembrane region" description="Helical" evidence="12">
    <location>
        <begin position="159"/>
        <end position="180"/>
    </location>
</feature>
<dbReference type="Pfam" id="PF00680">
    <property type="entry name" value="RdRP_1"/>
    <property type="match status" value="1"/>
</dbReference>
<dbReference type="GO" id="GO:0003677">
    <property type="term" value="F:DNA binding"/>
    <property type="evidence" value="ECO:0007669"/>
    <property type="project" value="InterPro"/>
</dbReference>
<evidence type="ECO:0000256" key="2">
    <source>
        <dbReference type="ARBA" id="ARBA00004340"/>
    </source>
</evidence>
<evidence type="ECO:0000256" key="4">
    <source>
        <dbReference type="ARBA" id="ARBA00022679"/>
    </source>
</evidence>
<evidence type="ECO:0000259" key="14">
    <source>
        <dbReference type="PROSITE" id="PS51192"/>
    </source>
</evidence>
<dbReference type="InterPro" id="IPR043502">
    <property type="entry name" value="DNA/RNA_pol_sf"/>
</dbReference>
<dbReference type="PROSITE" id="PS50507">
    <property type="entry name" value="RDRP_SSRNA_POS"/>
    <property type="match status" value="1"/>
</dbReference>
<dbReference type="GO" id="GO:0006351">
    <property type="term" value="P:DNA-templated transcription"/>
    <property type="evidence" value="ECO:0007669"/>
    <property type="project" value="InterPro"/>
</dbReference>
<evidence type="ECO:0000256" key="3">
    <source>
        <dbReference type="ARBA" id="ARBA00022484"/>
    </source>
</evidence>
<dbReference type="PROSITE" id="PS51192">
    <property type="entry name" value="HELICASE_ATP_BIND_1"/>
    <property type="match status" value="1"/>
</dbReference>
<keyword evidence="5" id="KW-0548">Nucleotidyltransferase</keyword>
<evidence type="ECO:0000313" key="15">
    <source>
        <dbReference type="EMBL" id="UBR58462.1"/>
    </source>
</evidence>
<evidence type="ECO:0000256" key="10">
    <source>
        <dbReference type="ARBA" id="ARBA00022844"/>
    </source>
</evidence>
<evidence type="ECO:0000256" key="12">
    <source>
        <dbReference type="SAM" id="Phobius"/>
    </source>
</evidence>
<keyword evidence="10" id="KW-0946">Virion</keyword>
<keyword evidence="8" id="KW-0347">Helicase</keyword>
<keyword evidence="12" id="KW-1133">Transmembrane helix</keyword>
<dbReference type="InterPro" id="IPR043128">
    <property type="entry name" value="Rev_trsase/Diguanyl_cyclase"/>
</dbReference>
<keyword evidence="11" id="KW-0693">Viral RNA replication</keyword>
<dbReference type="GO" id="GO:0044423">
    <property type="term" value="C:virion component"/>
    <property type="evidence" value="ECO:0007669"/>
    <property type="project" value="UniProtKB-KW"/>
</dbReference>
<keyword evidence="9" id="KW-0067">ATP-binding</keyword>
<keyword evidence="6" id="KW-0547">Nucleotide-binding</keyword>
<dbReference type="GO" id="GO:0003723">
    <property type="term" value="F:RNA binding"/>
    <property type="evidence" value="ECO:0007669"/>
    <property type="project" value="InterPro"/>
</dbReference>
<dbReference type="InterPro" id="IPR001205">
    <property type="entry name" value="RNA-dir_pol_C"/>
</dbReference>
<dbReference type="GO" id="GO:0043657">
    <property type="term" value="C:host cell"/>
    <property type="evidence" value="ECO:0007669"/>
    <property type="project" value="UniProtKB-SubCell"/>
</dbReference>
<evidence type="ECO:0000256" key="8">
    <source>
        <dbReference type="ARBA" id="ARBA00022806"/>
    </source>
</evidence>
<keyword evidence="12" id="KW-0472">Membrane</keyword>
<comment type="subcellular location">
    <subcellularLocation>
        <location evidence="2">Host cell</location>
    </subcellularLocation>
    <subcellularLocation>
        <location evidence="1">Virion</location>
    </subcellularLocation>
</comment>
<dbReference type="InterPro" id="IPR007094">
    <property type="entry name" value="RNA-dir_pol_PSvirus"/>
</dbReference>
<accession>A0A8K1HUG4</accession>
<feature type="domain" description="RdRp catalytic" evidence="13">
    <location>
        <begin position="567"/>
        <end position="696"/>
    </location>
</feature>
<dbReference type="EMBL" id="MZ636366">
    <property type="protein sequence ID" value="UBR58462.1"/>
    <property type="molecule type" value="Genomic_RNA"/>
</dbReference>
<dbReference type="PANTHER" id="PTHR18934">
    <property type="entry name" value="ATP-DEPENDENT RNA HELICASE"/>
    <property type="match status" value="1"/>
</dbReference>
<feature type="transmembrane region" description="Helical" evidence="12">
    <location>
        <begin position="30"/>
        <end position="47"/>
    </location>
</feature>
<dbReference type="GO" id="GO:0016787">
    <property type="term" value="F:hydrolase activity"/>
    <property type="evidence" value="ECO:0007669"/>
    <property type="project" value="UniProtKB-KW"/>
</dbReference>
<dbReference type="Pfam" id="PF04851">
    <property type="entry name" value="ResIII"/>
    <property type="match status" value="1"/>
</dbReference>
<protein>
    <submittedName>
        <fullName evidence="15">Polyprotein</fullName>
    </submittedName>
</protein>
<dbReference type="Gene3D" id="3.30.70.270">
    <property type="match status" value="1"/>
</dbReference>
<keyword evidence="7" id="KW-0378">Hydrolase</keyword>
<dbReference type="GO" id="GO:0005524">
    <property type="term" value="F:ATP binding"/>
    <property type="evidence" value="ECO:0007669"/>
    <property type="project" value="UniProtKB-KW"/>
</dbReference>
<keyword evidence="4" id="KW-0808">Transferase</keyword>
<keyword evidence="3" id="KW-0696">RNA-directed RNA polymerase</keyword>
<dbReference type="SMART" id="SM00487">
    <property type="entry name" value="DEXDc"/>
    <property type="match status" value="1"/>
</dbReference>
<name>A0A8K1HUG4_9VIRU</name>
<evidence type="ECO:0000259" key="13">
    <source>
        <dbReference type="PROSITE" id="PS50507"/>
    </source>
</evidence>
<organism evidence="15">
    <name type="scientific">Rhizoctonia solani fusarivirus 4</name>
    <dbReference type="NCBI Taxonomy" id="2870617"/>
    <lineage>
        <taxon>Viruses</taxon>
        <taxon>Riboviria</taxon>
        <taxon>Orthornavirae</taxon>
        <taxon>Pisuviricota</taxon>
        <taxon>Duplopiviricetes</taxon>
        <taxon>Durnavirales</taxon>
        <taxon>Fusariviridae</taxon>
    </lineage>
</organism>
<evidence type="ECO:0000256" key="6">
    <source>
        <dbReference type="ARBA" id="ARBA00022741"/>
    </source>
</evidence>
<evidence type="ECO:0000256" key="7">
    <source>
        <dbReference type="ARBA" id="ARBA00022801"/>
    </source>
</evidence>
<evidence type="ECO:0000256" key="5">
    <source>
        <dbReference type="ARBA" id="ARBA00022695"/>
    </source>
</evidence>
<proteinExistence type="predicted"/>
<evidence type="ECO:0000256" key="1">
    <source>
        <dbReference type="ARBA" id="ARBA00004328"/>
    </source>
</evidence>